<evidence type="ECO:0000256" key="1">
    <source>
        <dbReference type="ARBA" id="ARBA00008601"/>
    </source>
</evidence>
<dbReference type="InterPro" id="IPR020405">
    <property type="entry name" value="Atypical_DUSP_subfamA"/>
</dbReference>
<dbReference type="GO" id="GO:0004725">
    <property type="term" value="F:protein tyrosine phosphatase activity"/>
    <property type="evidence" value="ECO:0007669"/>
    <property type="project" value="UniProtKB-EC"/>
</dbReference>
<dbReference type="GO" id="GO:0004722">
    <property type="term" value="F:protein serine/threonine phosphatase activity"/>
    <property type="evidence" value="ECO:0007669"/>
    <property type="project" value="UniProtKB-EC"/>
</dbReference>
<comment type="catalytic activity">
    <reaction evidence="3">
        <text>O-phospho-L-seryl-[protein] + H2O = L-seryl-[protein] + phosphate</text>
        <dbReference type="Rhea" id="RHEA:20629"/>
        <dbReference type="Rhea" id="RHEA-COMP:9863"/>
        <dbReference type="Rhea" id="RHEA-COMP:11604"/>
        <dbReference type="ChEBI" id="CHEBI:15377"/>
        <dbReference type="ChEBI" id="CHEBI:29999"/>
        <dbReference type="ChEBI" id="CHEBI:43474"/>
        <dbReference type="ChEBI" id="CHEBI:83421"/>
        <dbReference type="EC" id="3.1.3.16"/>
    </reaction>
</comment>
<dbReference type="EC" id="3.1.3.16" evidence="3"/>
<dbReference type="AlphaFoldDB" id="A0AAV7K8H0"/>
<protein>
    <recommendedName>
        <fullName evidence="3">Dual specificity protein phosphatase</fullName>
        <ecNumber evidence="3">3.1.3.16</ecNumber>
        <ecNumber evidence="3">3.1.3.48</ecNumber>
    </recommendedName>
</protein>
<evidence type="ECO:0000259" key="4">
    <source>
        <dbReference type="PROSITE" id="PS50054"/>
    </source>
</evidence>
<dbReference type="PROSITE" id="PS50056">
    <property type="entry name" value="TYR_PHOSPHATASE_2"/>
    <property type="match status" value="1"/>
</dbReference>
<comment type="catalytic activity">
    <reaction evidence="3">
        <text>O-phospho-L-threonyl-[protein] + H2O = L-threonyl-[protein] + phosphate</text>
        <dbReference type="Rhea" id="RHEA:47004"/>
        <dbReference type="Rhea" id="RHEA-COMP:11060"/>
        <dbReference type="Rhea" id="RHEA-COMP:11605"/>
        <dbReference type="ChEBI" id="CHEBI:15377"/>
        <dbReference type="ChEBI" id="CHEBI:30013"/>
        <dbReference type="ChEBI" id="CHEBI:43474"/>
        <dbReference type="ChEBI" id="CHEBI:61977"/>
        <dbReference type="EC" id="3.1.3.16"/>
    </reaction>
</comment>
<keyword evidence="3" id="KW-0378">Hydrolase</keyword>
<sequence length="184" mass="20558">MAEGARKDKVTVKDLLDIIADENGLFMLPDTSHDLVYPNIYISEESLVRNKYKLKNIGITHVLNVAEGVSHFHVNLTAEFYENSGITYKGIKADDSPKFSFKPHLKEICDYIDGAIGQGGTVVVNCREGVSRSSTSVLAFLILCRNMTLVEALKAVREKRNIIPNGRFLEELIEIEEEKIATLT</sequence>
<feature type="domain" description="Tyrosine specific protein phosphatases" evidence="5">
    <location>
        <begin position="99"/>
        <end position="160"/>
    </location>
</feature>
<accession>A0AAV7K8H0</accession>
<dbReference type="Pfam" id="PF00782">
    <property type="entry name" value="DSPc"/>
    <property type="match status" value="1"/>
</dbReference>
<dbReference type="Proteomes" id="UP001165289">
    <property type="component" value="Unassembled WGS sequence"/>
</dbReference>
<dbReference type="PROSITE" id="PS50054">
    <property type="entry name" value="TYR_PHOSPHATASE_DUAL"/>
    <property type="match status" value="1"/>
</dbReference>
<dbReference type="PRINTS" id="PR01908">
    <property type="entry name" value="ADSPHPHTASE"/>
</dbReference>
<comment type="catalytic activity">
    <reaction evidence="3">
        <text>O-phospho-L-tyrosyl-[protein] + H2O = L-tyrosyl-[protein] + phosphate</text>
        <dbReference type="Rhea" id="RHEA:10684"/>
        <dbReference type="Rhea" id="RHEA-COMP:10136"/>
        <dbReference type="Rhea" id="RHEA-COMP:20101"/>
        <dbReference type="ChEBI" id="CHEBI:15377"/>
        <dbReference type="ChEBI" id="CHEBI:43474"/>
        <dbReference type="ChEBI" id="CHEBI:46858"/>
        <dbReference type="ChEBI" id="CHEBI:61978"/>
        <dbReference type="EC" id="3.1.3.48"/>
    </reaction>
</comment>
<dbReference type="PRINTS" id="PR01909">
    <property type="entry name" value="ADSPHPHTASEA"/>
</dbReference>
<comment type="function">
    <text evidence="3">Dual specificity phosphatase able to dephosphorylate phosphotyrosine, phosphoserine and phosphothreonine residues, with a preference for phosphotyrosine as a substrate.</text>
</comment>
<dbReference type="SUPFAM" id="SSF52799">
    <property type="entry name" value="(Phosphotyrosine protein) phosphatases II"/>
    <property type="match status" value="1"/>
</dbReference>
<evidence type="ECO:0000313" key="7">
    <source>
        <dbReference type="Proteomes" id="UP001165289"/>
    </source>
</evidence>
<dbReference type="InterPro" id="IPR020422">
    <property type="entry name" value="TYR_PHOSPHATASE_DUAL_dom"/>
</dbReference>
<organism evidence="6 7">
    <name type="scientific">Oopsacas minuta</name>
    <dbReference type="NCBI Taxonomy" id="111878"/>
    <lineage>
        <taxon>Eukaryota</taxon>
        <taxon>Metazoa</taxon>
        <taxon>Porifera</taxon>
        <taxon>Hexactinellida</taxon>
        <taxon>Hexasterophora</taxon>
        <taxon>Lyssacinosida</taxon>
        <taxon>Leucopsacidae</taxon>
        <taxon>Oopsacas</taxon>
    </lineage>
</organism>
<dbReference type="GO" id="GO:0008138">
    <property type="term" value="F:protein tyrosine/serine/threonine phosphatase activity"/>
    <property type="evidence" value="ECO:0007669"/>
    <property type="project" value="UniProtKB-UniRule"/>
</dbReference>
<dbReference type="InterPro" id="IPR000387">
    <property type="entry name" value="Tyr_Pase_dom"/>
</dbReference>
<dbReference type="SMART" id="SM00195">
    <property type="entry name" value="DSPc"/>
    <property type="match status" value="1"/>
</dbReference>
<evidence type="ECO:0000259" key="5">
    <source>
        <dbReference type="PROSITE" id="PS50056"/>
    </source>
</evidence>
<dbReference type="GO" id="GO:0033549">
    <property type="term" value="F:MAP kinase phosphatase activity"/>
    <property type="evidence" value="ECO:0007669"/>
    <property type="project" value="TreeGrafter"/>
</dbReference>
<comment type="similarity">
    <text evidence="1 3">Belongs to the protein-tyrosine phosphatase family. Non-receptor class dual specificity subfamily.</text>
</comment>
<evidence type="ECO:0000256" key="2">
    <source>
        <dbReference type="PIRSR" id="PIRSR620405-1"/>
    </source>
</evidence>
<dbReference type="EMBL" id="JAKMXF010000133">
    <property type="protein sequence ID" value="KAI6656824.1"/>
    <property type="molecule type" value="Genomic_DNA"/>
</dbReference>
<dbReference type="GO" id="GO:0043409">
    <property type="term" value="P:negative regulation of MAPK cascade"/>
    <property type="evidence" value="ECO:0007669"/>
    <property type="project" value="TreeGrafter"/>
</dbReference>
<evidence type="ECO:0000313" key="6">
    <source>
        <dbReference type="EMBL" id="KAI6656824.1"/>
    </source>
</evidence>
<name>A0AAV7K8H0_9METZ</name>
<dbReference type="InterPro" id="IPR029021">
    <property type="entry name" value="Prot-tyrosine_phosphatase-like"/>
</dbReference>
<dbReference type="GO" id="GO:0005737">
    <property type="term" value="C:cytoplasm"/>
    <property type="evidence" value="ECO:0007669"/>
    <property type="project" value="TreeGrafter"/>
</dbReference>
<comment type="caution">
    <text evidence="6">The sequence shown here is derived from an EMBL/GenBank/DDBJ whole genome shotgun (WGS) entry which is preliminary data.</text>
</comment>
<keyword evidence="3" id="KW-0904">Protein phosphatase</keyword>
<feature type="active site" description="Phosphocysteine intermediate" evidence="2">
    <location>
        <position position="126"/>
    </location>
</feature>
<dbReference type="InterPro" id="IPR000340">
    <property type="entry name" value="Dual-sp_phosphatase_cat-dom"/>
</dbReference>
<evidence type="ECO:0000256" key="3">
    <source>
        <dbReference type="RuleBase" id="RU366038"/>
    </source>
</evidence>
<dbReference type="PANTHER" id="PTHR45682">
    <property type="entry name" value="AGAP008228-PA"/>
    <property type="match status" value="1"/>
</dbReference>
<dbReference type="EC" id="3.1.3.48" evidence="3"/>
<gene>
    <name evidence="6" type="ORF">LOD99_16127</name>
</gene>
<reference evidence="6 7" key="1">
    <citation type="journal article" date="2023" name="BMC Biol.">
        <title>The compact genome of the sponge Oopsacas minuta (Hexactinellida) is lacking key metazoan core genes.</title>
        <authorList>
            <person name="Santini S."/>
            <person name="Schenkelaars Q."/>
            <person name="Jourda C."/>
            <person name="Duchesne M."/>
            <person name="Belahbib H."/>
            <person name="Rocher C."/>
            <person name="Selva M."/>
            <person name="Riesgo A."/>
            <person name="Vervoort M."/>
            <person name="Leys S.P."/>
            <person name="Kodjabachian L."/>
            <person name="Le Bivic A."/>
            <person name="Borchiellini C."/>
            <person name="Claverie J.M."/>
            <person name="Renard E."/>
        </authorList>
    </citation>
    <scope>NUCLEOTIDE SEQUENCE [LARGE SCALE GENOMIC DNA]</scope>
    <source>
        <strain evidence="6">SPO-2</strain>
    </source>
</reference>
<dbReference type="PANTHER" id="PTHR45682:SF1">
    <property type="entry name" value="DUAL SPECIFICITY PROTEIN PHOSPHATASE 3"/>
    <property type="match status" value="1"/>
</dbReference>
<dbReference type="Gene3D" id="3.90.190.10">
    <property type="entry name" value="Protein tyrosine phosphatase superfamily"/>
    <property type="match status" value="1"/>
</dbReference>
<proteinExistence type="inferred from homology"/>
<keyword evidence="7" id="KW-1185">Reference proteome</keyword>
<feature type="domain" description="Tyrosine-protein phosphatase" evidence="4">
    <location>
        <begin position="32"/>
        <end position="181"/>
    </location>
</feature>